<dbReference type="InterPro" id="IPR036034">
    <property type="entry name" value="PDZ_sf"/>
</dbReference>
<dbReference type="InterPro" id="IPR013538">
    <property type="entry name" value="ASHA1/2-like_C"/>
</dbReference>
<dbReference type="Gene3D" id="2.30.42.10">
    <property type="match status" value="1"/>
</dbReference>
<dbReference type="Gene3D" id="3.30.530.20">
    <property type="match status" value="1"/>
</dbReference>
<evidence type="ECO:0000256" key="1">
    <source>
        <dbReference type="ARBA" id="ARBA00006817"/>
    </source>
</evidence>
<name>A0A9W6WD42_9ACTN</name>
<comment type="caution">
    <text evidence="4">The sequence shown here is derived from an EMBL/GenBank/DDBJ whole genome shotgun (WGS) entry which is preliminary data.</text>
</comment>
<dbReference type="EMBL" id="BSTX01000007">
    <property type="protein sequence ID" value="GLZ81728.1"/>
    <property type="molecule type" value="Genomic_DNA"/>
</dbReference>
<keyword evidence="5" id="KW-1185">Reference proteome</keyword>
<organism evidence="4 5">
    <name type="scientific">Actinorhabdospora filicis</name>
    <dbReference type="NCBI Taxonomy" id="1785913"/>
    <lineage>
        <taxon>Bacteria</taxon>
        <taxon>Bacillati</taxon>
        <taxon>Actinomycetota</taxon>
        <taxon>Actinomycetes</taxon>
        <taxon>Micromonosporales</taxon>
        <taxon>Micromonosporaceae</taxon>
        <taxon>Actinorhabdospora</taxon>
    </lineage>
</organism>
<dbReference type="SUPFAM" id="SSF55961">
    <property type="entry name" value="Bet v1-like"/>
    <property type="match status" value="1"/>
</dbReference>
<dbReference type="Proteomes" id="UP001165079">
    <property type="component" value="Unassembled WGS sequence"/>
</dbReference>
<comment type="similarity">
    <text evidence="1">Belongs to the AHA1 family.</text>
</comment>
<evidence type="ECO:0000313" key="4">
    <source>
        <dbReference type="EMBL" id="GLZ81728.1"/>
    </source>
</evidence>
<accession>A0A9W6WD42</accession>
<gene>
    <name evidence="4" type="ORF">Afil01_65350</name>
</gene>
<protein>
    <recommendedName>
        <fullName evidence="6">PDZ domain-containing protein</fullName>
    </recommendedName>
</protein>
<dbReference type="RefSeq" id="WP_285667280.1">
    <property type="nucleotide sequence ID" value="NZ_BSTX01000007.1"/>
</dbReference>
<dbReference type="CDD" id="cd07814">
    <property type="entry name" value="SRPBCC_CalC_Aha1-like"/>
    <property type="match status" value="1"/>
</dbReference>
<feature type="domain" description="Activator of Hsp90 ATPase homologue 1/2-like C-terminal" evidence="2">
    <location>
        <begin position="13"/>
        <end position="126"/>
    </location>
</feature>
<evidence type="ECO:0000259" key="3">
    <source>
        <dbReference type="Pfam" id="PF17820"/>
    </source>
</evidence>
<evidence type="ECO:0000313" key="5">
    <source>
        <dbReference type="Proteomes" id="UP001165079"/>
    </source>
</evidence>
<evidence type="ECO:0008006" key="6">
    <source>
        <dbReference type="Google" id="ProtNLM"/>
    </source>
</evidence>
<dbReference type="InterPro" id="IPR041489">
    <property type="entry name" value="PDZ_6"/>
</dbReference>
<dbReference type="InterPro" id="IPR023393">
    <property type="entry name" value="START-like_dom_sf"/>
</dbReference>
<sequence>MSDYRGVFAFDGPPSAVWRYFTEAEFVSAWLPGLVSCDAGAFVFDLPGHGRLTWPVVESVPHERLTWTEPPAAVPTPRRTTVRLTADGPVTRVTIDERGFGDLPSGHLDGTVLGWRQSLAGLYLYLRDGVRLDRMYTWRASLEADLTETPAGVEVESVSPHGFAARAGLRPGDLLVGLGGAAVFALSDVWFFTRLGVEGAVKVEYVREGRVCASEAAAF</sequence>
<dbReference type="SUPFAM" id="SSF50156">
    <property type="entry name" value="PDZ domain-like"/>
    <property type="match status" value="1"/>
</dbReference>
<dbReference type="AlphaFoldDB" id="A0A9W6WD42"/>
<evidence type="ECO:0000259" key="2">
    <source>
        <dbReference type="Pfam" id="PF08327"/>
    </source>
</evidence>
<dbReference type="Pfam" id="PF08327">
    <property type="entry name" value="AHSA1"/>
    <property type="match status" value="1"/>
</dbReference>
<feature type="domain" description="PDZ" evidence="3">
    <location>
        <begin position="154"/>
        <end position="189"/>
    </location>
</feature>
<reference evidence="4" key="1">
    <citation type="submission" date="2023-03" db="EMBL/GenBank/DDBJ databases">
        <title>Actinorhabdospora filicis NBRC 111898.</title>
        <authorList>
            <person name="Ichikawa N."/>
            <person name="Sato H."/>
            <person name="Tonouchi N."/>
        </authorList>
    </citation>
    <scope>NUCLEOTIDE SEQUENCE</scope>
    <source>
        <strain evidence="4">NBRC 111898</strain>
    </source>
</reference>
<dbReference type="Pfam" id="PF17820">
    <property type="entry name" value="PDZ_6"/>
    <property type="match status" value="1"/>
</dbReference>
<proteinExistence type="inferred from homology"/>